<proteinExistence type="predicted"/>
<dbReference type="SUPFAM" id="SSF52218">
    <property type="entry name" value="Flavoproteins"/>
    <property type="match status" value="1"/>
</dbReference>
<dbReference type="PANTHER" id="PTHR39201:SF1">
    <property type="entry name" value="FLAVODOXIN-LIKE DOMAIN-CONTAINING PROTEIN"/>
    <property type="match status" value="1"/>
</dbReference>
<dbReference type="PANTHER" id="PTHR39201">
    <property type="entry name" value="EXPORTED PROTEIN-RELATED"/>
    <property type="match status" value="1"/>
</dbReference>
<feature type="domain" description="Flavodoxin-like" evidence="2">
    <location>
        <begin position="61"/>
        <end position="227"/>
    </location>
</feature>
<feature type="transmembrane region" description="Helical" evidence="1">
    <location>
        <begin position="30"/>
        <end position="48"/>
    </location>
</feature>
<dbReference type="InterPro" id="IPR008254">
    <property type="entry name" value="Flavodoxin/NO_synth"/>
</dbReference>
<evidence type="ECO:0000256" key="1">
    <source>
        <dbReference type="SAM" id="Phobius"/>
    </source>
</evidence>
<keyword evidence="1" id="KW-0812">Transmembrane</keyword>
<evidence type="ECO:0000259" key="2">
    <source>
        <dbReference type="Pfam" id="PF12682"/>
    </source>
</evidence>
<evidence type="ECO:0000313" key="3">
    <source>
        <dbReference type="EMBL" id="EEX76011.1"/>
    </source>
</evidence>
<dbReference type="EMBL" id="ACKP02000055">
    <property type="protein sequence ID" value="EEX76011.1"/>
    <property type="molecule type" value="Genomic_DNA"/>
</dbReference>
<accession>C9LYR1</accession>
<dbReference type="InterPro" id="IPR029039">
    <property type="entry name" value="Flavoprotein-like_sf"/>
</dbReference>
<protein>
    <recommendedName>
        <fullName evidence="2">Flavodoxin-like domain-containing protein</fullName>
    </recommendedName>
</protein>
<organism evidence="3 4">
    <name type="scientific">Selenomonas sputigena (strain ATCC 35185 / DSM 20758 / CCUG 44933 / VPI D19B-28)</name>
    <dbReference type="NCBI Taxonomy" id="546271"/>
    <lineage>
        <taxon>Bacteria</taxon>
        <taxon>Bacillati</taxon>
        <taxon>Bacillota</taxon>
        <taxon>Negativicutes</taxon>
        <taxon>Selenomonadales</taxon>
        <taxon>Selenomonadaceae</taxon>
        <taxon>Selenomonas</taxon>
    </lineage>
</organism>
<gene>
    <name evidence="3" type="ORF">SELSPUOL_02622</name>
</gene>
<dbReference type="Gene3D" id="3.40.50.360">
    <property type="match status" value="1"/>
</dbReference>
<evidence type="ECO:0000313" key="4">
    <source>
        <dbReference type="Proteomes" id="UP000003505"/>
    </source>
</evidence>
<name>C9LYR1_SELS3</name>
<sequence length="237" mass="26040">MGRPPLFLFHHVGYNGGGKREEAIMNLRKAMLIGAVLLTVLAAAAYSLQGSFAGFGFGGPKVLVAYFSRAGENYAVGRTEKGNTAALAEIIADETGGDLFEIKTKEAYPEKLKEVLEVARREQKENARPELAEKVNLADYDIIFLGYPNWCSDMPMAVYTFLETNDFEGKTIIPFSTSLTDALTGNEKNIPLHAKGAKVLDGLGLEGKFVHDTPRLVKPLVKEWLDNLNWKEAAKSE</sequence>
<dbReference type="GO" id="GO:0010181">
    <property type="term" value="F:FMN binding"/>
    <property type="evidence" value="ECO:0007669"/>
    <property type="project" value="InterPro"/>
</dbReference>
<comment type="caution">
    <text evidence="3">The sequence shown here is derived from an EMBL/GenBank/DDBJ whole genome shotgun (WGS) entry which is preliminary data.</text>
</comment>
<reference evidence="3 4" key="1">
    <citation type="submission" date="2009-09" db="EMBL/GenBank/DDBJ databases">
        <authorList>
            <person name="Weinstock G."/>
            <person name="Sodergren E."/>
            <person name="Clifton S."/>
            <person name="Fulton L."/>
            <person name="Fulton B."/>
            <person name="Courtney L."/>
            <person name="Fronick C."/>
            <person name="Harrison M."/>
            <person name="Strong C."/>
            <person name="Farmer C."/>
            <person name="Delahaunty K."/>
            <person name="Markovic C."/>
            <person name="Hall O."/>
            <person name="Minx P."/>
            <person name="Tomlinson C."/>
            <person name="Mitreva M."/>
            <person name="Nelson J."/>
            <person name="Hou S."/>
            <person name="Wollam A."/>
            <person name="Pepin K.H."/>
            <person name="Johnson M."/>
            <person name="Bhonagiri V."/>
            <person name="Nash W.E."/>
            <person name="Warren W."/>
            <person name="Chinwalla A."/>
            <person name="Mardis E.R."/>
            <person name="Wilson R.K."/>
        </authorList>
    </citation>
    <scope>NUCLEOTIDE SEQUENCE [LARGE SCALE GENOMIC DNA]</scope>
    <source>
        <strain evidence="4">ATCC 35185 / DSM 20758 / VPI D19B-28</strain>
    </source>
</reference>
<keyword evidence="1" id="KW-1133">Transmembrane helix</keyword>
<dbReference type="Pfam" id="PF12682">
    <property type="entry name" value="Flavodoxin_4"/>
    <property type="match status" value="1"/>
</dbReference>
<dbReference type="STRING" id="546271.Selsp_2020"/>
<dbReference type="AlphaFoldDB" id="C9LYR1"/>
<keyword evidence="1" id="KW-0472">Membrane</keyword>
<dbReference type="Proteomes" id="UP000003505">
    <property type="component" value="Unassembled WGS sequence"/>
</dbReference>
<dbReference type="eggNOG" id="COG0716">
    <property type="taxonomic scope" value="Bacteria"/>
</dbReference>
<dbReference type="GO" id="GO:0016651">
    <property type="term" value="F:oxidoreductase activity, acting on NAD(P)H"/>
    <property type="evidence" value="ECO:0007669"/>
    <property type="project" value="UniProtKB-ARBA"/>
</dbReference>